<evidence type="ECO:0000256" key="10">
    <source>
        <dbReference type="ARBA" id="ARBA00048359"/>
    </source>
</evidence>
<keyword evidence="7 12" id="KW-0648">Protein biosynthesis</keyword>
<dbReference type="Proteomes" id="UP001187682">
    <property type="component" value="Unassembled WGS sequence"/>
</dbReference>
<dbReference type="GO" id="GO:0032543">
    <property type="term" value="P:mitochondrial translation"/>
    <property type="evidence" value="ECO:0007669"/>
    <property type="project" value="TreeGrafter"/>
</dbReference>
<keyword evidence="4 12" id="KW-0436">Ligase</keyword>
<dbReference type="PANTHER" id="PTHR42765">
    <property type="entry name" value="SOLEUCYL-TRNA SYNTHETASE"/>
    <property type="match status" value="1"/>
</dbReference>
<dbReference type="InterPro" id="IPR050081">
    <property type="entry name" value="Ile-tRNA_ligase"/>
</dbReference>
<dbReference type="EMBL" id="ONZQ02000006">
    <property type="protein sequence ID" value="SPO02408.1"/>
    <property type="molecule type" value="Genomic_DNA"/>
</dbReference>
<dbReference type="NCBIfam" id="TIGR00392">
    <property type="entry name" value="ileS"/>
    <property type="match status" value="1"/>
</dbReference>
<dbReference type="InterPro" id="IPR001412">
    <property type="entry name" value="aa-tRNA-synth_I_CS"/>
</dbReference>
<dbReference type="GO" id="GO:0005524">
    <property type="term" value="F:ATP binding"/>
    <property type="evidence" value="ECO:0007669"/>
    <property type="project" value="UniProtKB-KW"/>
</dbReference>
<dbReference type="InterPro" id="IPR013155">
    <property type="entry name" value="M/V/L/I-tRNA-synth_anticd-bd"/>
</dbReference>
<proteinExistence type="inferred from homology"/>
<dbReference type="SUPFAM" id="SSF52374">
    <property type="entry name" value="Nucleotidylyl transferase"/>
    <property type="match status" value="1"/>
</dbReference>
<dbReference type="InterPro" id="IPR002300">
    <property type="entry name" value="aa-tRNA-synth_Ia"/>
</dbReference>
<dbReference type="InterPro" id="IPR033708">
    <property type="entry name" value="Anticodon_Ile_BEm"/>
</dbReference>
<dbReference type="Gene3D" id="3.90.740.10">
    <property type="entry name" value="Valyl/Leucyl/Isoleucyl-tRNA synthetase, editing domain"/>
    <property type="match status" value="1"/>
</dbReference>
<dbReference type="CDD" id="cd07960">
    <property type="entry name" value="Anticodon_Ia_Ile_BEm"/>
    <property type="match status" value="1"/>
</dbReference>
<dbReference type="InterPro" id="IPR009008">
    <property type="entry name" value="Val/Leu/Ile-tRNA-synth_edit"/>
</dbReference>
<keyword evidence="16" id="KW-1185">Reference proteome</keyword>
<name>A0AAE8MZS8_9PEZI</name>
<evidence type="ECO:0000256" key="3">
    <source>
        <dbReference type="ARBA" id="ARBA00013165"/>
    </source>
</evidence>
<dbReference type="Pfam" id="PF08264">
    <property type="entry name" value="Anticodon_1"/>
    <property type="match status" value="1"/>
</dbReference>
<dbReference type="FunFam" id="3.40.50.620:FF:000111">
    <property type="entry name" value="Mitochondrial isoleucyl-tRNA synthetase"/>
    <property type="match status" value="1"/>
</dbReference>
<dbReference type="InterPro" id="IPR009080">
    <property type="entry name" value="tRNAsynth_Ia_anticodon-bd"/>
</dbReference>
<dbReference type="AlphaFoldDB" id="A0AAE8MZS8"/>
<reference evidence="15" key="1">
    <citation type="submission" date="2018-03" db="EMBL/GenBank/DDBJ databases">
        <authorList>
            <person name="Guldener U."/>
        </authorList>
    </citation>
    <scope>NUCLEOTIDE SEQUENCE</scope>
</reference>
<evidence type="ECO:0000313" key="15">
    <source>
        <dbReference type="EMBL" id="SPO02408.1"/>
    </source>
</evidence>
<evidence type="ECO:0000256" key="6">
    <source>
        <dbReference type="ARBA" id="ARBA00022840"/>
    </source>
</evidence>
<gene>
    <name evidence="15" type="ORF">DNG_05081</name>
</gene>
<dbReference type="InterPro" id="IPR002301">
    <property type="entry name" value="Ile-tRNA-ligase"/>
</dbReference>
<comment type="similarity">
    <text evidence="2 12">Belongs to the class-I aminoacyl-tRNA synthetase family.</text>
</comment>
<keyword evidence="8 12" id="KW-0030">Aminoacyl-tRNA synthetase</keyword>
<evidence type="ECO:0000256" key="4">
    <source>
        <dbReference type="ARBA" id="ARBA00022598"/>
    </source>
</evidence>
<dbReference type="EC" id="6.1.1.5" evidence="3"/>
<dbReference type="Pfam" id="PF00133">
    <property type="entry name" value="tRNA-synt_1"/>
    <property type="match status" value="1"/>
</dbReference>
<keyword evidence="6 12" id="KW-0067">ATP-binding</keyword>
<dbReference type="Gene3D" id="1.10.730.20">
    <property type="match status" value="1"/>
</dbReference>
<dbReference type="SUPFAM" id="SSF50677">
    <property type="entry name" value="ValRS/IleRS/LeuRS editing domain"/>
    <property type="match status" value="1"/>
</dbReference>
<sequence length="947" mass="104582">MVFDSPAAQIDLLPGLRNQYLRRCTDDFYAWQALNRPGTKPFVLHDGPPYANGDLHVGHALNKILKDMILRVKVQQGHRVKYVPGWDCHGLPIEMKALGAAGAKNLSATEIRRSARKLASKTILKQMKEFRSYGIMAEWDNRWATMHPEYEIQQLRQFQRMVAQGLIYRKHKPVYWSPSSRTALAEAELEYKEDHISTAAYVRFPIVGDWATTLGLDGFGGELHAVIWTTTPWTLPANRAIAVHDDLEYAVVKPAGDSNALLIATSRLDIAQSWSTEPLEVLIPSIKGTELKGMQYRNLLRGSANPPSPIIHADLVSAESGTGLVHLAPAHGMEDYIACSALDLDVSAPITDDGYFTEDAYPDDPQRLTSAPSILEGGSNAVLELLGQDVLHVHKYKHKYPYDWRTKKPVVIRATAQWFADVESIKDDALAALEKVKFVPPGGRTRLESFVKGRSEWCISRQRAWGVPIPVLYGDDGGAVVTDESINHIIQTIKVRGIDAWFSDPPEDPAWIAPSLSGKFRRGSDTMDVWFDSGTSWTQTEGQADVYLEGSDQHRGWFQSSLLTWIAAQKGRTSTDGTPVESTAPFKTLITHGFTLDTDGRKMSKSIGNTISPGQVMDGTLLPPIKLKGKAAKAGAAPTYNALGADALRLWAASSEYTRDVAIGEPVLKTVQTALVKYRTIMKMLLGSMHESARAAPMTTMDHIALIQLKDVMGEVSAAFDNHEFYKGFSALNNWVSNQLSALYLESLKDRLYCGDGGGVLEPIFFGFSRMLAPMTPLLVEEAWDSRPQWMKDDLSLAHPAQQLYDSPLYNPSKFTADEATLRKDIPVLMSAHAAVKSALETARVAKALGSSLQSSVVITVPEGDVSKSLEKYASELDDMFVVSSVDINTAIPESAWSYEETFEVNGTRGKVTVSPPKQHKCGRCWRYIAVEEDGLCGRCEDVVKDL</sequence>
<feature type="domain" description="Methionyl/Valyl/Leucyl/Isoleucyl-tRNA synthetase anticodon-binding" evidence="14">
    <location>
        <begin position="702"/>
        <end position="858"/>
    </location>
</feature>
<evidence type="ECO:0000313" key="16">
    <source>
        <dbReference type="Proteomes" id="UP001187682"/>
    </source>
</evidence>
<feature type="domain" description="Aminoacyl-tRNA synthetase class Ia" evidence="13">
    <location>
        <begin position="27"/>
        <end position="663"/>
    </location>
</feature>
<evidence type="ECO:0000256" key="8">
    <source>
        <dbReference type="ARBA" id="ARBA00023146"/>
    </source>
</evidence>
<comment type="catalytic activity">
    <reaction evidence="10">
        <text>tRNA(Ile) + L-isoleucine + ATP = L-isoleucyl-tRNA(Ile) + AMP + diphosphate</text>
        <dbReference type="Rhea" id="RHEA:11060"/>
        <dbReference type="Rhea" id="RHEA-COMP:9666"/>
        <dbReference type="Rhea" id="RHEA-COMP:9695"/>
        <dbReference type="ChEBI" id="CHEBI:30616"/>
        <dbReference type="ChEBI" id="CHEBI:33019"/>
        <dbReference type="ChEBI" id="CHEBI:58045"/>
        <dbReference type="ChEBI" id="CHEBI:78442"/>
        <dbReference type="ChEBI" id="CHEBI:78528"/>
        <dbReference type="ChEBI" id="CHEBI:456215"/>
        <dbReference type="EC" id="6.1.1.5"/>
    </reaction>
</comment>
<dbReference type="GO" id="GO:0000049">
    <property type="term" value="F:tRNA binding"/>
    <property type="evidence" value="ECO:0007669"/>
    <property type="project" value="InterPro"/>
</dbReference>
<dbReference type="Gene3D" id="3.40.50.620">
    <property type="entry name" value="HUPs"/>
    <property type="match status" value="2"/>
</dbReference>
<keyword evidence="5 12" id="KW-0547">Nucleotide-binding</keyword>
<organism evidence="15 16">
    <name type="scientific">Cephalotrichum gorgonifer</name>
    <dbReference type="NCBI Taxonomy" id="2041049"/>
    <lineage>
        <taxon>Eukaryota</taxon>
        <taxon>Fungi</taxon>
        <taxon>Dikarya</taxon>
        <taxon>Ascomycota</taxon>
        <taxon>Pezizomycotina</taxon>
        <taxon>Sordariomycetes</taxon>
        <taxon>Hypocreomycetidae</taxon>
        <taxon>Microascales</taxon>
        <taxon>Microascaceae</taxon>
        <taxon>Cephalotrichum</taxon>
    </lineage>
</organism>
<dbReference type="InterPro" id="IPR014729">
    <property type="entry name" value="Rossmann-like_a/b/a_fold"/>
</dbReference>
<dbReference type="SUPFAM" id="SSF47323">
    <property type="entry name" value="Anticodon-binding domain of a subclass of class I aminoacyl-tRNA synthetases"/>
    <property type="match status" value="1"/>
</dbReference>
<dbReference type="CDD" id="cd00818">
    <property type="entry name" value="IleRS_core"/>
    <property type="match status" value="1"/>
</dbReference>
<dbReference type="GO" id="GO:0004822">
    <property type="term" value="F:isoleucine-tRNA ligase activity"/>
    <property type="evidence" value="ECO:0007669"/>
    <property type="project" value="UniProtKB-EC"/>
</dbReference>
<dbReference type="PANTHER" id="PTHR42765:SF1">
    <property type="entry name" value="ISOLEUCINE--TRNA LIGASE, MITOCHONDRIAL"/>
    <property type="match status" value="1"/>
</dbReference>
<dbReference type="GO" id="GO:0002161">
    <property type="term" value="F:aminoacyl-tRNA deacylase activity"/>
    <property type="evidence" value="ECO:0007669"/>
    <property type="project" value="InterPro"/>
</dbReference>
<evidence type="ECO:0000256" key="5">
    <source>
        <dbReference type="ARBA" id="ARBA00022741"/>
    </source>
</evidence>
<comment type="caution">
    <text evidence="15">The sequence shown here is derived from an EMBL/GenBank/DDBJ whole genome shotgun (WGS) entry which is preliminary data.</text>
</comment>
<evidence type="ECO:0000256" key="11">
    <source>
        <dbReference type="ARBA" id="ARBA00068280"/>
    </source>
</evidence>
<evidence type="ECO:0000259" key="13">
    <source>
        <dbReference type="Pfam" id="PF00133"/>
    </source>
</evidence>
<dbReference type="GO" id="GO:0006428">
    <property type="term" value="P:isoleucyl-tRNA aminoacylation"/>
    <property type="evidence" value="ECO:0007669"/>
    <property type="project" value="InterPro"/>
</dbReference>
<dbReference type="PROSITE" id="PS00178">
    <property type="entry name" value="AA_TRNA_LIGASE_I"/>
    <property type="match status" value="1"/>
</dbReference>
<evidence type="ECO:0000259" key="14">
    <source>
        <dbReference type="Pfam" id="PF08264"/>
    </source>
</evidence>
<comment type="subcellular location">
    <subcellularLocation>
        <location evidence="1">Mitochondrion</location>
    </subcellularLocation>
</comment>
<evidence type="ECO:0000256" key="12">
    <source>
        <dbReference type="RuleBase" id="RU363035"/>
    </source>
</evidence>
<evidence type="ECO:0000256" key="1">
    <source>
        <dbReference type="ARBA" id="ARBA00004173"/>
    </source>
</evidence>
<evidence type="ECO:0000256" key="9">
    <source>
        <dbReference type="ARBA" id="ARBA00032665"/>
    </source>
</evidence>
<dbReference type="GO" id="GO:0005739">
    <property type="term" value="C:mitochondrion"/>
    <property type="evidence" value="ECO:0007669"/>
    <property type="project" value="UniProtKB-SubCell"/>
</dbReference>
<dbReference type="PRINTS" id="PR00984">
    <property type="entry name" value="TRNASYNTHILE"/>
</dbReference>
<evidence type="ECO:0000256" key="7">
    <source>
        <dbReference type="ARBA" id="ARBA00022917"/>
    </source>
</evidence>
<accession>A0AAE8MZS8</accession>
<protein>
    <recommendedName>
        <fullName evidence="11">Isoleucine--tRNA ligase, mitochondrial</fullName>
        <ecNumber evidence="3">6.1.1.5</ecNumber>
    </recommendedName>
    <alternativeName>
        <fullName evidence="9">Isoleucyl-tRNA synthetase</fullName>
    </alternativeName>
</protein>
<evidence type="ECO:0000256" key="2">
    <source>
        <dbReference type="ARBA" id="ARBA00005594"/>
    </source>
</evidence>